<dbReference type="AlphaFoldDB" id="A0A927PGI5"/>
<accession>A0A927PGI5</accession>
<evidence type="ECO:0000313" key="2">
    <source>
        <dbReference type="Proteomes" id="UP000610846"/>
    </source>
</evidence>
<proteinExistence type="predicted"/>
<name>A0A927PGI5_9MICO</name>
<keyword evidence="2" id="KW-1185">Reference proteome</keyword>
<gene>
    <name evidence="1" type="ORF">IF651_15300</name>
</gene>
<protein>
    <submittedName>
        <fullName evidence="1">MmcQ/YjbR family DNA-binding protein</fullName>
    </submittedName>
</protein>
<dbReference type="Pfam" id="PF04237">
    <property type="entry name" value="YjbR"/>
    <property type="match status" value="1"/>
</dbReference>
<dbReference type="InterPro" id="IPR058532">
    <property type="entry name" value="YjbR/MT2646/Rv2570-like"/>
</dbReference>
<sequence>MATWDDVDRIAAVLPDTAADGRAWRVHGKLFVWERALRARDRAELGDTAPAEAPAAFRVADEGEKEALVGDDPQTFFTTSHFDGYPIVLARLDRVPVPELEEIVQDAWLARAPRRIAAQYLDRSE</sequence>
<dbReference type="EMBL" id="JACYHB010000015">
    <property type="protein sequence ID" value="MBD8080419.1"/>
    <property type="molecule type" value="Genomic_DNA"/>
</dbReference>
<keyword evidence="1" id="KW-0238">DNA-binding</keyword>
<organism evidence="1 2">
    <name type="scientific">Cellulosimicrobium arenosum</name>
    <dbReference type="NCBI Taxonomy" id="2708133"/>
    <lineage>
        <taxon>Bacteria</taxon>
        <taxon>Bacillati</taxon>
        <taxon>Actinomycetota</taxon>
        <taxon>Actinomycetes</taxon>
        <taxon>Micrococcales</taxon>
        <taxon>Promicromonosporaceae</taxon>
        <taxon>Cellulosimicrobium</taxon>
    </lineage>
</organism>
<reference evidence="1" key="2">
    <citation type="submission" date="2020-09" db="EMBL/GenBank/DDBJ databases">
        <authorList>
            <person name="Yu Y."/>
        </authorList>
    </citation>
    <scope>NUCLEOTIDE SEQUENCE</scope>
    <source>
        <strain evidence="1">KCTC 49039</strain>
    </source>
</reference>
<dbReference type="Proteomes" id="UP000610846">
    <property type="component" value="Unassembled WGS sequence"/>
</dbReference>
<evidence type="ECO:0000313" key="1">
    <source>
        <dbReference type="EMBL" id="MBD8080419.1"/>
    </source>
</evidence>
<reference evidence="1" key="1">
    <citation type="journal article" date="2018" name="Curr. Microbiol.">
        <title>Cellulosimicrobium arenosum sp. nov., Isolated from Marine Sediment Sand.</title>
        <authorList>
            <person name="Oh M."/>
            <person name="Kim J.H."/>
            <person name="Yoon J.H."/>
            <person name="Schumann P."/>
            <person name="Kim W."/>
        </authorList>
    </citation>
    <scope>NUCLEOTIDE SEQUENCE</scope>
    <source>
        <strain evidence="1">KCTC 49039</strain>
    </source>
</reference>
<dbReference type="RefSeq" id="WP_191829998.1">
    <property type="nucleotide sequence ID" value="NZ_JACYHB010000015.1"/>
</dbReference>
<comment type="caution">
    <text evidence="1">The sequence shown here is derived from an EMBL/GenBank/DDBJ whole genome shotgun (WGS) entry which is preliminary data.</text>
</comment>
<dbReference type="GO" id="GO:0003677">
    <property type="term" value="F:DNA binding"/>
    <property type="evidence" value="ECO:0007669"/>
    <property type="project" value="UniProtKB-KW"/>
</dbReference>